<dbReference type="InterPro" id="IPR009926">
    <property type="entry name" value="T3SS_YcgR_PilZN"/>
</dbReference>
<dbReference type="Pfam" id="PF07317">
    <property type="entry name" value="PilZN"/>
    <property type="match status" value="1"/>
</dbReference>
<dbReference type="RefSeq" id="WP_003809774.1">
    <property type="nucleotide sequence ID" value="NC_019382.1"/>
</dbReference>
<evidence type="ECO:0000256" key="4">
    <source>
        <dbReference type="HAMAP-Rule" id="MF_01457"/>
    </source>
</evidence>
<evidence type="ECO:0000256" key="3">
    <source>
        <dbReference type="ARBA" id="ARBA00023143"/>
    </source>
</evidence>
<evidence type="ECO:0000256" key="2">
    <source>
        <dbReference type="ARBA" id="ARBA00022741"/>
    </source>
</evidence>
<dbReference type="KEGG" id="bbh:BN112_1895"/>
<dbReference type="InterPro" id="IPR023787">
    <property type="entry name" value="T3SS_YcgR"/>
</dbReference>
<evidence type="ECO:0000256" key="1">
    <source>
        <dbReference type="ARBA" id="ARBA00022636"/>
    </source>
</evidence>
<dbReference type="Gene3D" id="2.30.110.10">
    <property type="entry name" value="Electron Transport, Fmn-binding Protein, Chain A"/>
    <property type="match status" value="1"/>
</dbReference>
<dbReference type="HOGENOM" id="CLU_086025_0_0_4"/>
<accession>A0A0C6P6N2</accession>
<dbReference type="Pfam" id="PF07238">
    <property type="entry name" value="PilZ"/>
    <property type="match status" value="1"/>
</dbReference>
<dbReference type="SUPFAM" id="SSF141371">
    <property type="entry name" value="PilZ domain-like"/>
    <property type="match status" value="1"/>
</dbReference>
<proteinExistence type="inferred from homology"/>
<feature type="domain" description="Type III secretion system flagellar brake protein YcgR PilZN" evidence="6">
    <location>
        <begin position="8"/>
        <end position="114"/>
    </location>
</feature>
<dbReference type="InterPro" id="IPR009875">
    <property type="entry name" value="PilZ_domain"/>
</dbReference>
<comment type="subunit">
    <text evidence="4">Monomer. Interacts with the flagellar basal bodies.</text>
</comment>
<feature type="domain" description="PilZ" evidence="5">
    <location>
        <begin position="116"/>
        <end position="225"/>
    </location>
</feature>
<dbReference type="Proteomes" id="UP000007564">
    <property type="component" value="Chromosome"/>
</dbReference>
<name>A0A0C6P6N2_BORBO</name>
<protein>
    <recommendedName>
        <fullName evidence="4">Flagellar brake protein YcgR</fullName>
    </recommendedName>
    <alternativeName>
        <fullName evidence="4">Cyclic di-GMP binding protein YcgR</fullName>
    </alternativeName>
</protein>
<sequence length="238" mass="25736">MPDAHDPYLVSGRFEIANLLQTLQARQCLLLMRIPGRPFNSVTSVLHVDAQAGQVVLDAAQDDTLNQRLADAGDVAFDTSLDNISISFAAARVTRCEFEARPALLVDLPETLTRVQRRDTFRIAVPVAQPATWVREAGGAEPLALCDISPGGLALADPQQTLDPAPGKIYRGVLALPELGAFAAAIRVVHHLDEVLAKGKTSRRIGCAFVELDKGTGIRIQAYVNALQRDQIARQRGL</sequence>
<comment type="subcellular location">
    <subcellularLocation>
        <location evidence="4">Bacterial flagellum basal body</location>
    </subcellularLocation>
</comment>
<evidence type="ECO:0000313" key="8">
    <source>
        <dbReference type="Proteomes" id="UP000007564"/>
    </source>
</evidence>
<evidence type="ECO:0000313" key="7">
    <source>
        <dbReference type="EMBL" id="CCJ53812.1"/>
    </source>
</evidence>
<dbReference type="GO" id="GO:0009425">
    <property type="term" value="C:bacterial-type flagellum basal body"/>
    <property type="evidence" value="ECO:0007669"/>
    <property type="project" value="UniProtKB-SubCell"/>
</dbReference>
<keyword evidence="3 4" id="KW-0975">Bacterial flagellum</keyword>
<evidence type="ECO:0000259" key="6">
    <source>
        <dbReference type="Pfam" id="PF07317"/>
    </source>
</evidence>
<evidence type="ECO:0000259" key="5">
    <source>
        <dbReference type="Pfam" id="PF07238"/>
    </source>
</evidence>
<comment type="function">
    <text evidence="4">Acts as a flagellar brake, regulating swimming and swarming in a bis-(3'-5') cyclic diguanylic acid (c-di-GMP)-dependent manner. Binds 1 c-di-GMP dimer per subunit. Increasing levels of c-di-GMP lead to decreased motility.</text>
</comment>
<dbReference type="GeneID" id="93203938"/>
<dbReference type="InterPro" id="IPR012349">
    <property type="entry name" value="Split_barrel_FMN-bd"/>
</dbReference>
<keyword evidence="1 4" id="KW-0973">c-di-GMP</keyword>
<gene>
    <name evidence="4" type="primary">ycgR</name>
    <name evidence="7" type="ORF">BN112_1895</name>
</gene>
<dbReference type="GO" id="GO:0071973">
    <property type="term" value="P:bacterial-type flagellum-dependent cell motility"/>
    <property type="evidence" value="ECO:0007669"/>
    <property type="project" value="UniProtKB-UniRule"/>
</dbReference>
<dbReference type="OrthoDB" id="5572581at2"/>
<dbReference type="GO" id="GO:0071945">
    <property type="term" value="P:regulation of bacterial-type flagellum-dependent cell motility by regulation of motor speed"/>
    <property type="evidence" value="ECO:0007669"/>
    <property type="project" value="UniProtKB-UniRule"/>
</dbReference>
<organism evidence="7 8">
    <name type="scientific">Bordetella bronchiseptica 253</name>
    <dbReference type="NCBI Taxonomy" id="568707"/>
    <lineage>
        <taxon>Bacteria</taxon>
        <taxon>Pseudomonadati</taxon>
        <taxon>Pseudomonadota</taxon>
        <taxon>Betaproteobacteria</taxon>
        <taxon>Burkholderiales</taxon>
        <taxon>Alcaligenaceae</taxon>
        <taxon>Bordetella</taxon>
    </lineage>
</organism>
<reference evidence="7 8" key="1">
    <citation type="journal article" date="2012" name="BMC Genomics">
        <title>Comparative genomics of the classical Bordetella subspecies: the evolution and exchange of virulence-associated diversity amongst closely related pathogens.</title>
        <authorList>
            <person name="Park J."/>
            <person name="Zhang Y."/>
            <person name="Buboltz A.M."/>
            <person name="Zhang X."/>
            <person name="Schuster S.C."/>
            <person name="Ahuja U."/>
            <person name="Liu M."/>
            <person name="Miller J.F."/>
            <person name="Sebaihia M."/>
            <person name="Bentley S.D."/>
            <person name="Parkhill J."/>
            <person name="Harvill E.T."/>
        </authorList>
    </citation>
    <scope>NUCLEOTIDE SEQUENCE [LARGE SCALE GENOMIC DNA]</scope>
    <source>
        <strain evidence="7 8">253</strain>
    </source>
</reference>
<dbReference type="Gene3D" id="2.40.10.220">
    <property type="entry name" value="predicted glycosyltransferase like domains"/>
    <property type="match status" value="1"/>
</dbReference>
<dbReference type="GO" id="GO:0035438">
    <property type="term" value="F:cyclic-di-GMP binding"/>
    <property type="evidence" value="ECO:0007669"/>
    <property type="project" value="UniProtKB-UniRule"/>
</dbReference>
<comment type="similarity">
    <text evidence="4">Belongs to the YcgR family.</text>
</comment>
<dbReference type="HAMAP" id="MF_01457">
    <property type="entry name" value="YcgR"/>
    <property type="match status" value="1"/>
</dbReference>
<dbReference type="AlphaFoldDB" id="A0A0C6P6N2"/>
<keyword evidence="2 4" id="KW-0547">Nucleotide-binding</keyword>
<dbReference type="EMBL" id="HE965806">
    <property type="protein sequence ID" value="CCJ53812.1"/>
    <property type="molecule type" value="Genomic_DNA"/>
</dbReference>